<evidence type="ECO:0000256" key="5">
    <source>
        <dbReference type="ARBA" id="ARBA00022801"/>
    </source>
</evidence>
<dbReference type="AlphaFoldDB" id="A0A562SLC8"/>
<dbReference type="Gene3D" id="1.20.120.580">
    <property type="entry name" value="bsu32300-like"/>
    <property type="match status" value="1"/>
</dbReference>
<dbReference type="RefSeq" id="WP_144886911.1">
    <property type="nucleotide sequence ID" value="NZ_VLLE01000004.1"/>
</dbReference>
<evidence type="ECO:0000256" key="2">
    <source>
        <dbReference type="ARBA" id="ARBA00022649"/>
    </source>
</evidence>
<dbReference type="GO" id="GO:0000166">
    <property type="term" value="F:nucleotide binding"/>
    <property type="evidence" value="ECO:0007669"/>
    <property type="project" value="UniProtKB-KW"/>
</dbReference>
<keyword evidence="2" id="KW-1277">Toxin-antitoxin system</keyword>
<dbReference type="Proteomes" id="UP000316167">
    <property type="component" value="Unassembled WGS sequence"/>
</dbReference>
<dbReference type="PANTHER" id="PTHR34139:SF1">
    <property type="entry name" value="RNASE MJ1380-RELATED"/>
    <property type="match status" value="1"/>
</dbReference>
<name>A0A562SLC8_9BACT</name>
<evidence type="ECO:0000256" key="6">
    <source>
        <dbReference type="ARBA" id="ARBA00024207"/>
    </source>
</evidence>
<evidence type="ECO:0000256" key="3">
    <source>
        <dbReference type="ARBA" id="ARBA00022722"/>
    </source>
</evidence>
<evidence type="ECO:0000313" key="8">
    <source>
        <dbReference type="Proteomes" id="UP000316167"/>
    </source>
</evidence>
<protein>
    <submittedName>
        <fullName evidence="7">Uncharacterized protein with HEPN domain</fullName>
    </submittedName>
</protein>
<accession>A0A562SLC8</accession>
<sequence>MPKREDKLLLIDILQSGDKIAAYTKNIVFAEFVKNDMMIDAVVRNLEIIGEASKLISTSTKQINAAVEWRRMAQFRDVLIHDYFGVEVEIVWDVVQNHLPRNIELIKMFLDAERK</sequence>
<keyword evidence="5" id="KW-0378">Hydrolase</keyword>
<reference evidence="7 8" key="1">
    <citation type="journal article" date="2015" name="Stand. Genomic Sci.">
        <title>Genomic Encyclopedia of Bacterial and Archaeal Type Strains, Phase III: the genomes of soil and plant-associated and newly described type strains.</title>
        <authorList>
            <person name="Whitman W.B."/>
            <person name="Woyke T."/>
            <person name="Klenk H.P."/>
            <person name="Zhou Y."/>
            <person name="Lilburn T.G."/>
            <person name="Beck B.J."/>
            <person name="De Vos P."/>
            <person name="Vandamme P."/>
            <person name="Eisen J.A."/>
            <person name="Garrity G."/>
            <person name="Hugenholtz P."/>
            <person name="Kyrpides N.C."/>
        </authorList>
    </citation>
    <scope>NUCLEOTIDE SEQUENCE [LARGE SCALE GENOMIC DNA]</scope>
    <source>
        <strain evidence="7 8">CGMCC 1.7271</strain>
    </source>
</reference>
<dbReference type="InterPro" id="IPR051813">
    <property type="entry name" value="HepT_RNase_toxin"/>
</dbReference>
<dbReference type="PANTHER" id="PTHR34139">
    <property type="entry name" value="UPF0331 PROTEIN MJ0127"/>
    <property type="match status" value="1"/>
</dbReference>
<dbReference type="GO" id="GO:0004540">
    <property type="term" value="F:RNA nuclease activity"/>
    <property type="evidence" value="ECO:0007669"/>
    <property type="project" value="InterPro"/>
</dbReference>
<dbReference type="EMBL" id="VLLE01000004">
    <property type="protein sequence ID" value="TWI81734.1"/>
    <property type="molecule type" value="Genomic_DNA"/>
</dbReference>
<dbReference type="InterPro" id="IPR008201">
    <property type="entry name" value="HepT-like"/>
</dbReference>
<proteinExistence type="inferred from homology"/>
<evidence type="ECO:0000256" key="4">
    <source>
        <dbReference type="ARBA" id="ARBA00022741"/>
    </source>
</evidence>
<dbReference type="GO" id="GO:0110001">
    <property type="term" value="C:toxin-antitoxin complex"/>
    <property type="evidence" value="ECO:0007669"/>
    <property type="project" value="InterPro"/>
</dbReference>
<evidence type="ECO:0000256" key="1">
    <source>
        <dbReference type="ARBA" id="ARBA00022553"/>
    </source>
</evidence>
<organism evidence="7 8">
    <name type="scientific">Lacibacter cauensis</name>
    <dbReference type="NCBI Taxonomy" id="510947"/>
    <lineage>
        <taxon>Bacteria</taxon>
        <taxon>Pseudomonadati</taxon>
        <taxon>Bacteroidota</taxon>
        <taxon>Chitinophagia</taxon>
        <taxon>Chitinophagales</taxon>
        <taxon>Chitinophagaceae</taxon>
        <taxon>Lacibacter</taxon>
    </lineage>
</organism>
<gene>
    <name evidence="7" type="ORF">IQ13_2753</name>
</gene>
<keyword evidence="1" id="KW-0597">Phosphoprotein</keyword>
<keyword evidence="3" id="KW-0540">Nuclease</keyword>
<dbReference type="InterPro" id="IPR037038">
    <property type="entry name" value="HepT-like_sf"/>
</dbReference>
<comment type="similarity">
    <text evidence="6">Belongs to the HepT RNase toxin family.</text>
</comment>
<dbReference type="GO" id="GO:0016787">
    <property type="term" value="F:hydrolase activity"/>
    <property type="evidence" value="ECO:0007669"/>
    <property type="project" value="UniProtKB-KW"/>
</dbReference>
<keyword evidence="4" id="KW-0547">Nucleotide-binding</keyword>
<dbReference type="OrthoDB" id="955324at2"/>
<dbReference type="Pfam" id="PF01934">
    <property type="entry name" value="HepT-like"/>
    <property type="match status" value="1"/>
</dbReference>
<evidence type="ECO:0000313" key="7">
    <source>
        <dbReference type="EMBL" id="TWI81734.1"/>
    </source>
</evidence>
<comment type="caution">
    <text evidence="7">The sequence shown here is derived from an EMBL/GenBank/DDBJ whole genome shotgun (WGS) entry which is preliminary data.</text>
</comment>
<keyword evidence="8" id="KW-1185">Reference proteome</keyword>